<proteinExistence type="predicted"/>
<dbReference type="AlphaFoldDB" id="A0AAV7TS25"/>
<accession>A0AAV7TS25</accession>
<sequence>MWEGGREPTAGRNPCSGPRRVLIFALPRPGDRVQASPNTTEAQAEYKRHLSQVSTRGGPGTLSPFLFWVQRCSGPRSAEQSAAPLAALAPGPGRPGRTRSGRGAEGARATLGKAAHSSPGNRRTLEPQRRLVGSLWLRSAHPSGRTVAPRSWGLAHALLHAPILGRTDATGCGVCWASPRC</sequence>
<reference evidence="2" key="1">
    <citation type="journal article" date="2022" name="bioRxiv">
        <title>Sequencing and chromosome-scale assembly of the giantPleurodeles waltlgenome.</title>
        <authorList>
            <person name="Brown T."/>
            <person name="Elewa A."/>
            <person name="Iarovenko S."/>
            <person name="Subramanian E."/>
            <person name="Araus A.J."/>
            <person name="Petzold A."/>
            <person name="Susuki M."/>
            <person name="Suzuki K.-i.T."/>
            <person name="Hayashi T."/>
            <person name="Toyoda A."/>
            <person name="Oliveira C."/>
            <person name="Osipova E."/>
            <person name="Leigh N.D."/>
            <person name="Simon A."/>
            <person name="Yun M.H."/>
        </authorList>
    </citation>
    <scope>NUCLEOTIDE SEQUENCE</scope>
    <source>
        <strain evidence="2">20211129_DDA</strain>
        <tissue evidence="2">Liver</tissue>
    </source>
</reference>
<feature type="region of interest" description="Disordered" evidence="1">
    <location>
        <begin position="30"/>
        <end position="57"/>
    </location>
</feature>
<organism evidence="2 3">
    <name type="scientific">Pleurodeles waltl</name>
    <name type="common">Iberian ribbed newt</name>
    <dbReference type="NCBI Taxonomy" id="8319"/>
    <lineage>
        <taxon>Eukaryota</taxon>
        <taxon>Metazoa</taxon>
        <taxon>Chordata</taxon>
        <taxon>Craniata</taxon>
        <taxon>Vertebrata</taxon>
        <taxon>Euteleostomi</taxon>
        <taxon>Amphibia</taxon>
        <taxon>Batrachia</taxon>
        <taxon>Caudata</taxon>
        <taxon>Salamandroidea</taxon>
        <taxon>Salamandridae</taxon>
        <taxon>Pleurodelinae</taxon>
        <taxon>Pleurodeles</taxon>
    </lineage>
</organism>
<evidence type="ECO:0000256" key="1">
    <source>
        <dbReference type="SAM" id="MobiDB-lite"/>
    </source>
</evidence>
<dbReference type="EMBL" id="JANPWB010000006">
    <property type="protein sequence ID" value="KAJ1179255.1"/>
    <property type="molecule type" value="Genomic_DNA"/>
</dbReference>
<evidence type="ECO:0000313" key="2">
    <source>
        <dbReference type="EMBL" id="KAJ1179255.1"/>
    </source>
</evidence>
<gene>
    <name evidence="2" type="ORF">NDU88_004489</name>
</gene>
<protein>
    <submittedName>
        <fullName evidence="2">Uncharacterized protein</fullName>
    </submittedName>
</protein>
<keyword evidence="3" id="KW-1185">Reference proteome</keyword>
<evidence type="ECO:0000313" key="3">
    <source>
        <dbReference type="Proteomes" id="UP001066276"/>
    </source>
</evidence>
<name>A0AAV7TS25_PLEWA</name>
<feature type="region of interest" description="Disordered" evidence="1">
    <location>
        <begin position="86"/>
        <end position="125"/>
    </location>
</feature>
<dbReference type="Proteomes" id="UP001066276">
    <property type="component" value="Chromosome 3_2"/>
</dbReference>
<comment type="caution">
    <text evidence="2">The sequence shown here is derived from an EMBL/GenBank/DDBJ whole genome shotgun (WGS) entry which is preliminary data.</text>
</comment>